<keyword evidence="3" id="KW-1185">Reference proteome</keyword>
<accession>A0A7U2I774</accession>
<evidence type="ECO:0000313" key="2">
    <source>
        <dbReference type="EMBL" id="QRD04384.1"/>
    </source>
</evidence>
<feature type="region of interest" description="Disordered" evidence="1">
    <location>
        <begin position="16"/>
        <end position="57"/>
    </location>
</feature>
<evidence type="ECO:0000256" key="1">
    <source>
        <dbReference type="SAM" id="MobiDB-lite"/>
    </source>
</evidence>
<sequence>MQRRFRGRAVEAAGYVQRRREDMKQRKGEGCTERQKGKRRHDGHDGGGEADTMPGQAGLIVRGGSGLWMVDVERGPNTSMVAWLVRLLEVNSQVVK</sequence>
<reference evidence="3" key="1">
    <citation type="journal article" date="2021" name="BMC Genomics">
        <title>Chromosome-level genome assembly and manually-curated proteome of model necrotroph Parastagonospora nodorum Sn15 reveals a genome-wide trove of candidate effector homologs, and redundancy of virulence-related functions within an accessory chromosome.</title>
        <authorList>
            <person name="Bertazzoni S."/>
            <person name="Jones D.A.B."/>
            <person name="Phan H.T."/>
            <person name="Tan K.-C."/>
            <person name="Hane J.K."/>
        </authorList>
    </citation>
    <scope>NUCLEOTIDE SEQUENCE [LARGE SCALE GENOMIC DNA]</scope>
    <source>
        <strain evidence="3">SN15 / ATCC MYA-4574 / FGSC 10173)</strain>
    </source>
</reference>
<evidence type="ECO:0000313" key="3">
    <source>
        <dbReference type="Proteomes" id="UP000663193"/>
    </source>
</evidence>
<dbReference type="Proteomes" id="UP000663193">
    <property type="component" value="Chromosome 17"/>
</dbReference>
<dbReference type="VEuPathDB" id="FungiDB:JI435_421050"/>
<protein>
    <submittedName>
        <fullName evidence="2">Uncharacterized protein</fullName>
    </submittedName>
</protein>
<feature type="compositionally biased region" description="Basic and acidic residues" evidence="1">
    <location>
        <begin position="18"/>
        <end position="35"/>
    </location>
</feature>
<gene>
    <name evidence="2" type="ORF">JI435_421050</name>
</gene>
<organism evidence="2 3">
    <name type="scientific">Phaeosphaeria nodorum (strain SN15 / ATCC MYA-4574 / FGSC 10173)</name>
    <name type="common">Glume blotch fungus</name>
    <name type="synonym">Parastagonospora nodorum</name>
    <dbReference type="NCBI Taxonomy" id="321614"/>
    <lineage>
        <taxon>Eukaryota</taxon>
        <taxon>Fungi</taxon>
        <taxon>Dikarya</taxon>
        <taxon>Ascomycota</taxon>
        <taxon>Pezizomycotina</taxon>
        <taxon>Dothideomycetes</taxon>
        <taxon>Pleosporomycetidae</taxon>
        <taxon>Pleosporales</taxon>
        <taxon>Pleosporineae</taxon>
        <taxon>Phaeosphaeriaceae</taxon>
        <taxon>Parastagonospora</taxon>
    </lineage>
</organism>
<name>A0A7U2I774_PHANO</name>
<dbReference type="EMBL" id="CP069039">
    <property type="protein sequence ID" value="QRD04384.1"/>
    <property type="molecule type" value="Genomic_DNA"/>
</dbReference>
<dbReference type="AlphaFoldDB" id="A0A7U2I774"/>
<proteinExistence type="predicted"/>